<gene>
    <name evidence="2" type="ORF">PVAG01_03505</name>
</gene>
<dbReference type="InterPro" id="IPR024388">
    <property type="entry name" value="Ribosomal_mL58"/>
</dbReference>
<feature type="region of interest" description="Disordered" evidence="1">
    <location>
        <begin position="186"/>
        <end position="207"/>
    </location>
</feature>
<evidence type="ECO:0000313" key="3">
    <source>
        <dbReference type="Proteomes" id="UP001629113"/>
    </source>
</evidence>
<proteinExistence type="predicted"/>
<feature type="compositionally biased region" description="Basic and acidic residues" evidence="1">
    <location>
        <begin position="192"/>
        <end position="207"/>
    </location>
</feature>
<keyword evidence="3" id="KW-1185">Reference proteome</keyword>
<sequence length="207" mass="24130">MDVRLFRKPVADVFSGRSQCLFTLNTTARRHESSYRRTRQKLNIKPNSSFLADPSAQQDHIIFNPPAAAPSVLHTPTKFLPKEDQRRHILESTAARRTPASLPPVINKFAAKEEKHHLTKQDVNEIRRLRVADPKKWSIVTLAKRYNCSQTFVQIISAELTYTEPTLKQHSIEEREKREAYMARWGNKRAKAREDRTKRKEMALRDE</sequence>
<reference evidence="2 3" key="1">
    <citation type="submission" date="2024-06" db="EMBL/GenBank/DDBJ databases">
        <title>Complete genome of Phlyctema vagabunda strain 19-DSS-EL-015.</title>
        <authorList>
            <person name="Fiorenzani C."/>
        </authorList>
    </citation>
    <scope>NUCLEOTIDE SEQUENCE [LARGE SCALE GENOMIC DNA]</scope>
    <source>
        <strain evidence="2 3">19-DSS-EL-015</strain>
    </source>
</reference>
<dbReference type="PANTHER" id="PTHR28266:SF1">
    <property type="entry name" value="LARGE RIBOSOMAL SUBUNIT PROTEIN ML58"/>
    <property type="match status" value="1"/>
</dbReference>
<organism evidence="2 3">
    <name type="scientific">Phlyctema vagabunda</name>
    <dbReference type="NCBI Taxonomy" id="108571"/>
    <lineage>
        <taxon>Eukaryota</taxon>
        <taxon>Fungi</taxon>
        <taxon>Dikarya</taxon>
        <taxon>Ascomycota</taxon>
        <taxon>Pezizomycotina</taxon>
        <taxon>Leotiomycetes</taxon>
        <taxon>Helotiales</taxon>
        <taxon>Dermateaceae</taxon>
        <taxon>Phlyctema</taxon>
    </lineage>
</organism>
<name>A0ABR4PLL2_9HELO</name>
<dbReference type="EMBL" id="JBFCZG010000003">
    <property type="protein sequence ID" value="KAL3424224.1"/>
    <property type="molecule type" value="Genomic_DNA"/>
</dbReference>
<accession>A0ABR4PLL2</accession>
<evidence type="ECO:0000313" key="2">
    <source>
        <dbReference type="EMBL" id="KAL3424224.1"/>
    </source>
</evidence>
<dbReference type="PANTHER" id="PTHR28266">
    <property type="entry name" value="54S RIBOSOMAL PROTEIN L20, MITOCHONDRIAL"/>
    <property type="match status" value="1"/>
</dbReference>
<evidence type="ECO:0000256" key="1">
    <source>
        <dbReference type="SAM" id="MobiDB-lite"/>
    </source>
</evidence>
<protein>
    <submittedName>
        <fullName evidence="2">Uncharacterized protein</fullName>
    </submittedName>
</protein>
<dbReference type="Proteomes" id="UP001629113">
    <property type="component" value="Unassembled WGS sequence"/>
</dbReference>
<comment type="caution">
    <text evidence="2">The sequence shown here is derived from an EMBL/GenBank/DDBJ whole genome shotgun (WGS) entry which is preliminary data.</text>
</comment>
<dbReference type="Pfam" id="PF12824">
    <property type="entry name" value="MRP-L20"/>
    <property type="match status" value="1"/>
</dbReference>